<protein>
    <submittedName>
        <fullName evidence="1">Uncharacterized protein</fullName>
    </submittedName>
</protein>
<organism evidence="1 2">
    <name type="scientific">Fulvivirga sediminis</name>
    <dbReference type="NCBI Taxonomy" id="2803949"/>
    <lineage>
        <taxon>Bacteria</taxon>
        <taxon>Pseudomonadati</taxon>
        <taxon>Bacteroidota</taxon>
        <taxon>Cytophagia</taxon>
        <taxon>Cytophagales</taxon>
        <taxon>Fulvivirgaceae</taxon>
        <taxon>Fulvivirga</taxon>
    </lineage>
</organism>
<evidence type="ECO:0000313" key="2">
    <source>
        <dbReference type="Proteomes" id="UP000659388"/>
    </source>
</evidence>
<reference evidence="1" key="1">
    <citation type="submission" date="2021-01" db="EMBL/GenBank/DDBJ databases">
        <title>Fulvivirga kasyanovii gen. nov., sp nov., a novel member of the phylum Bacteroidetes isolated from seawater in a mussel farm.</title>
        <authorList>
            <person name="Zhao L.-H."/>
            <person name="Wang Z.-J."/>
        </authorList>
    </citation>
    <scope>NUCLEOTIDE SEQUENCE</scope>
    <source>
        <strain evidence="1">2943</strain>
    </source>
</reference>
<name>A0A937FAP9_9BACT</name>
<sequence length="460" mass="53968">MKEYDIQKHLWENKETWRDFIEDIKFPDKYDFLKTEGSIYERTPDKVFFNEVIDRYIQIYEGVKDLQLVGCEVPLKKSGDSTIRADLLGTADSCIAIIEIKKSAQTERQAYTELFAYASHLQAIFPTMSTEDIHYVLISPMEERIVREASIYSFLFDEKPVFAFIPIYENNDAKTLKLKPWIPKIEDIIKVTEAAFSLKNFDVFKVAWEEIEGWNAIKRENNPSEKVVARMNRISTYAAQLMETKRVHGFVYTCQGYPEAPLLNNAIVVAGLNPYKIAKDYYLIQELQLKPQKLDSVSDESINLLQIIPELKNKAEEIIEENEHFYNLIVEWSNTIAGIAFDTVRLMTTNDKELNVERGWGGMSWKQYQANILEDVNVFNYDIKATGLLRRLWAIYSQQDYEYVTKHGSDMHPYLHHGDFPNFLVDSFNEQRYFREFLYSIFESYKDVLDEFDDSKERPL</sequence>
<keyword evidence="2" id="KW-1185">Reference proteome</keyword>
<gene>
    <name evidence="1" type="ORF">JL102_21680</name>
</gene>
<evidence type="ECO:0000313" key="1">
    <source>
        <dbReference type="EMBL" id="MBL3658775.1"/>
    </source>
</evidence>
<comment type="caution">
    <text evidence="1">The sequence shown here is derived from an EMBL/GenBank/DDBJ whole genome shotgun (WGS) entry which is preliminary data.</text>
</comment>
<dbReference type="EMBL" id="JAESIY010000017">
    <property type="protein sequence ID" value="MBL3658775.1"/>
    <property type="molecule type" value="Genomic_DNA"/>
</dbReference>
<accession>A0A937FAP9</accession>
<dbReference type="AlphaFoldDB" id="A0A937FAP9"/>
<dbReference type="Proteomes" id="UP000659388">
    <property type="component" value="Unassembled WGS sequence"/>
</dbReference>
<proteinExistence type="predicted"/>
<dbReference type="RefSeq" id="WP_202246568.1">
    <property type="nucleotide sequence ID" value="NZ_JAESIY010000017.1"/>
</dbReference>